<organism evidence="2 3">
    <name type="scientific">Acidocella aquatica</name>
    <dbReference type="NCBI Taxonomy" id="1922313"/>
    <lineage>
        <taxon>Bacteria</taxon>
        <taxon>Pseudomonadati</taxon>
        <taxon>Pseudomonadota</taxon>
        <taxon>Alphaproteobacteria</taxon>
        <taxon>Acetobacterales</taxon>
        <taxon>Acidocellaceae</taxon>
        <taxon>Acidocella</taxon>
    </lineage>
</organism>
<evidence type="ECO:0000256" key="1">
    <source>
        <dbReference type="SAM" id="MobiDB-lite"/>
    </source>
</evidence>
<dbReference type="EMBL" id="BSOS01000042">
    <property type="protein sequence ID" value="GLR66925.1"/>
    <property type="molecule type" value="Genomic_DNA"/>
</dbReference>
<evidence type="ECO:0000313" key="2">
    <source>
        <dbReference type="EMBL" id="GLR66925.1"/>
    </source>
</evidence>
<keyword evidence="3" id="KW-1185">Reference proteome</keyword>
<name>A0ABQ6A354_9PROT</name>
<dbReference type="Proteomes" id="UP001156641">
    <property type="component" value="Unassembled WGS sequence"/>
</dbReference>
<gene>
    <name evidence="2" type="ORF">GCM10010909_16050</name>
</gene>
<proteinExistence type="predicted"/>
<feature type="region of interest" description="Disordered" evidence="1">
    <location>
        <begin position="1"/>
        <end position="83"/>
    </location>
</feature>
<protein>
    <submittedName>
        <fullName evidence="2">Uncharacterized protein</fullName>
    </submittedName>
</protein>
<comment type="caution">
    <text evidence="2">The sequence shown here is derived from an EMBL/GenBank/DDBJ whole genome shotgun (WGS) entry which is preliminary data.</text>
</comment>
<evidence type="ECO:0000313" key="3">
    <source>
        <dbReference type="Proteomes" id="UP001156641"/>
    </source>
</evidence>
<reference evidence="3" key="1">
    <citation type="journal article" date="2019" name="Int. J. Syst. Evol. Microbiol.">
        <title>The Global Catalogue of Microorganisms (GCM) 10K type strain sequencing project: providing services to taxonomists for standard genome sequencing and annotation.</title>
        <authorList>
            <consortium name="The Broad Institute Genomics Platform"/>
            <consortium name="The Broad Institute Genome Sequencing Center for Infectious Disease"/>
            <person name="Wu L."/>
            <person name="Ma J."/>
        </authorList>
    </citation>
    <scope>NUCLEOTIDE SEQUENCE [LARGE SCALE GENOMIC DNA]</scope>
    <source>
        <strain evidence="3">NBRC 112502</strain>
    </source>
</reference>
<sequence length="83" mass="8927">MLKARHSAQAARGGCRSVVSSATGAVRFIAESGEWKHDKLPSRIKVRRQQPGQKGKPEPPQHGQAGSSSDPPQDWEGDRRAAG</sequence>
<accession>A0ABQ6A354</accession>